<dbReference type="Pfam" id="PF11609">
    <property type="entry name" value="DUF3248"/>
    <property type="match status" value="1"/>
</dbReference>
<protein>
    <recommendedName>
        <fullName evidence="3">DUF3248 domain-containing protein</fullName>
    </recommendedName>
</protein>
<dbReference type="RefSeq" id="WP_183988841.1">
    <property type="nucleotide sequence ID" value="NZ_JACHHG010000021.1"/>
</dbReference>
<evidence type="ECO:0000313" key="1">
    <source>
        <dbReference type="EMBL" id="MBB6100106.1"/>
    </source>
</evidence>
<accession>A0A841I504</accession>
<sequence length="75" mass="8207">MDPSAPDSLNDLLDTLAGQLVWKIGKDELGDELIVRVGYASSAPHFARLPRLRAASDADVQAALQRGEYVVEWVE</sequence>
<dbReference type="InterPro" id="IPR021650">
    <property type="entry name" value="DUF3248"/>
</dbReference>
<reference evidence="1 2" key="1">
    <citation type="submission" date="2020-08" db="EMBL/GenBank/DDBJ databases">
        <title>Genomic Encyclopedia of Type Strains, Phase IV (KMG-IV): sequencing the most valuable type-strain genomes for metagenomic binning, comparative biology and taxonomic classification.</title>
        <authorList>
            <person name="Goeker M."/>
        </authorList>
    </citation>
    <scope>NUCLEOTIDE SEQUENCE [LARGE SCALE GENOMIC DNA]</scope>
    <source>
        <strain evidence="1 2">DSM 21458</strain>
    </source>
</reference>
<name>A0A841I504_9DEIO</name>
<evidence type="ECO:0000313" key="2">
    <source>
        <dbReference type="Proteomes" id="UP000569951"/>
    </source>
</evidence>
<evidence type="ECO:0008006" key="3">
    <source>
        <dbReference type="Google" id="ProtNLM"/>
    </source>
</evidence>
<proteinExistence type="predicted"/>
<dbReference type="AlphaFoldDB" id="A0A841I504"/>
<dbReference type="Gene3D" id="3.10.20.570">
    <property type="entry name" value="Protein of unknown function DUF3248"/>
    <property type="match status" value="1"/>
</dbReference>
<keyword evidence="2" id="KW-1185">Reference proteome</keyword>
<organism evidence="1 2">
    <name type="scientific">Deinobacterium chartae</name>
    <dbReference type="NCBI Taxonomy" id="521158"/>
    <lineage>
        <taxon>Bacteria</taxon>
        <taxon>Thermotogati</taxon>
        <taxon>Deinococcota</taxon>
        <taxon>Deinococci</taxon>
        <taxon>Deinococcales</taxon>
        <taxon>Deinococcaceae</taxon>
        <taxon>Deinobacterium</taxon>
    </lineage>
</organism>
<comment type="caution">
    <text evidence="1">The sequence shown here is derived from an EMBL/GenBank/DDBJ whole genome shotgun (WGS) entry which is preliminary data.</text>
</comment>
<gene>
    <name evidence="1" type="ORF">HNR42_003571</name>
</gene>
<dbReference type="EMBL" id="JACHHG010000021">
    <property type="protein sequence ID" value="MBB6100106.1"/>
    <property type="molecule type" value="Genomic_DNA"/>
</dbReference>
<dbReference type="Proteomes" id="UP000569951">
    <property type="component" value="Unassembled WGS sequence"/>
</dbReference>